<keyword evidence="5" id="KW-1185">Reference proteome</keyword>
<dbReference type="OrthoDB" id="3784817at2"/>
<sequence>MRYRRTMTATDVLAPRDLLRTRLVEVAADLLATKGPEGVTTRSVAHAAGVQAPMIYRIFGDKERLLAAVAEHGFAHYMAEKRPLDADDDPVENLRSGWYLHIGFGLANPALFRLMNTALLTPDGQRIADAGGDVLRERVRRVARAGRLRVADQRAVDLIRAAGTGVVFTLIDQPEAARDESLADLAWESVCSSILTPASDSGDAITPAPAAAAGVAALTLRAALPDLTAFTDAERALLGDWLDRLA</sequence>
<dbReference type="EMBL" id="NBWZ01000001">
    <property type="protein sequence ID" value="RFA07910.1"/>
    <property type="molecule type" value="Genomic_DNA"/>
</dbReference>
<dbReference type="PRINTS" id="PR00455">
    <property type="entry name" value="HTHTETR"/>
</dbReference>
<dbReference type="GO" id="GO:0003700">
    <property type="term" value="F:DNA-binding transcription factor activity"/>
    <property type="evidence" value="ECO:0007669"/>
    <property type="project" value="TreeGrafter"/>
</dbReference>
<evidence type="ECO:0000259" key="3">
    <source>
        <dbReference type="PROSITE" id="PS50977"/>
    </source>
</evidence>
<name>A0A3E0VEW1_9MICO</name>
<reference evidence="4 5" key="1">
    <citation type="submission" date="2017-04" db="EMBL/GenBank/DDBJ databases">
        <title>Comparative genome analysis of Subtercola boreus.</title>
        <authorList>
            <person name="Cho Y.-J."/>
            <person name="Cho A."/>
            <person name="Kim O.-S."/>
            <person name="Lee J.-I."/>
        </authorList>
    </citation>
    <scope>NUCLEOTIDE SEQUENCE [LARGE SCALE GENOMIC DNA]</scope>
    <source>
        <strain evidence="4 5">K300</strain>
    </source>
</reference>
<protein>
    <recommendedName>
        <fullName evidence="3">HTH tetR-type domain-containing protein</fullName>
    </recommendedName>
</protein>
<dbReference type="PANTHER" id="PTHR30055:SF209">
    <property type="entry name" value="POSSIBLE TRANSCRIPTIONAL REGULATORY PROTEIN (PROBABLY TETR-FAMILY)"/>
    <property type="match status" value="1"/>
</dbReference>
<evidence type="ECO:0000256" key="1">
    <source>
        <dbReference type="ARBA" id="ARBA00023125"/>
    </source>
</evidence>
<dbReference type="AlphaFoldDB" id="A0A3E0VEW1"/>
<gene>
    <name evidence="4" type="ORF">B7R54_00785</name>
</gene>
<evidence type="ECO:0000313" key="5">
    <source>
        <dbReference type="Proteomes" id="UP000256486"/>
    </source>
</evidence>
<proteinExistence type="predicted"/>
<accession>A0A3E0VEW1</accession>
<dbReference type="InterPro" id="IPR001647">
    <property type="entry name" value="HTH_TetR"/>
</dbReference>
<organism evidence="4 5">
    <name type="scientific">Subtercola boreus</name>
    <dbReference type="NCBI Taxonomy" id="120213"/>
    <lineage>
        <taxon>Bacteria</taxon>
        <taxon>Bacillati</taxon>
        <taxon>Actinomycetota</taxon>
        <taxon>Actinomycetes</taxon>
        <taxon>Micrococcales</taxon>
        <taxon>Microbacteriaceae</taxon>
        <taxon>Subtercola</taxon>
    </lineage>
</organism>
<dbReference type="Pfam" id="PF00440">
    <property type="entry name" value="TetR_N"/>
    <property type="match status" value="1"/>
</dbReference>
<dbReference type="Gene3D" id="1.10.357.10">
    <property type="entry name" value="Tetracycline Repressor, domain 2"/>
    <property type="match status" value="1"/>
</dbReference>
<dbReference type="InterPro" id="IPR009057">
    <property type="entry name" value="Homeodomain-like_sf"/>
</dbReference>
<evidence type="ECO:0000313" key="4">
    <source>
        <dbReference type="EMBL" id="RFA07910.1"/>
    </source>
</evidence>
<dbReference type="Proteomes" id="UP000256486">
    <property type="component" value="Unassembled WGS sequence"/>
</dbReference>
<dbReference type="PANTHER" id="PTHR30055">
    <property type="entry name" value="HTH-TYPE TRANSCRIPTIONAL REGULATOR RUTR"/>
    <property type="match status" value="1"/>
</dbReference>
<feature type="DNA-binding region" description="H-T-H motif" evidence="2">
    <location>
        <begin position="40"/>
        <end position="59"/>
    </location>
</feature>
<feature type="domain" description="HTH tetR-type" evidence="3">
    <location>
        <begin position="17"/>
        <end position="77"/>
    </location>
</feature>
<comment type="caution">
    <text evidence="4">The sequence shown here is derived from an EMBL/GenBank/DDBJ whole genome shotgun (WGS) entry which is preliminary data.</text>
</comment>
<keyword evidence="1 2" id="KW-0238">DNA-binding</keyword>
<dbReference type="PROSITE" id="PS50977">
    <property type="entry name" value="HTH_TETR_2"/>
    <property type="match status" value="1"/>
</dbReference>
<evidence type="ECO:0000256" key="2">
    <source>
        <dbReference type="PROSITE-ProRule" id="PRU00335"/>
    </source>
</evidence>
<dbReference type="GO" id="GO:0000976">
    <property type="term" value="F:transcription cis-regulatory region binding"/>
    <property type="evidence" value="ECO:0007669"/>
    <property type="project" value="TreeGrafter"/>
</dbReference>
<dbReference type="SUPFAM" id="SSF46689">
    <property type="entry name" value="Homeodomain-like"/>
    <property type="match status" value="1"/>
</dbReference>
<dbReference type="InterPro" id="IPR050109">
    <property type="entry name" value="HTH-type_TetR-like_transc_reg"/>
</dbReference>